<sequence length="501" mass="53764">MAQPKMFYLGCILMLLAMAEATPPGIANHPAKASCKMKKYKMCYNLEHVCPKFCPDACEVECASCKPICTSGSSGGDEAYPPSEGGSPPLDSETPPTSTPTPSPPAYYPPPSTPNPPTPSTPSPTPPVPSSVTPSPPTYSPPPSTPTPPTPSPTPTPTPTPSTPTPSTPSPSSPTSSPSPSTPTPTPTPSSPQPPPYSPPSSEVGSKKRVRCKNKNYDACYGQEHVCPANCPTSCAVDCATCKPVCSCDYPGAVCQDPRFIGGDGITFYFHGKKDRDFCLVTDPNLHINAHFIGKRNENMTRDFTWVQSIGVLFDSHRLFIGAQKTSTWDDAKDRLALAFDNEPIFLEKTEGFKWQSDITPLVSITRASPTNNVIVEVEGKFKITAGVVPITKEDSRIHNYGITQEDCFAHLDLRFKFMTLSQGVEGVLGKTYRDDYVSRVRMGAAMPVMGGERVYETSSLFATDCLASRFHEVQDGSSLEQLASLSCASGMNGAGVVCKR</sequence>
<dbReference type="Pfam" id="PF06830">
    <property type="entry name" value="Root_cap"/>
    <property type="match status" value="1"/>
</dbReference>
<evidence type="ECO:0000256" key="2">
    <source>
        <dbReference type="SAM" id="SignalP"/>
    </source>
</evidence>
<proteinExistence type="predicted"/>
<dbReference type="InterPro" id="IPR009646">
    <property type="entry name" value="Root_cap"/>
</dbReference>
<dbReference type="AlphaFoldDB" id="A0A9Q1QSS9"/>
<reference evidence="3" key="1">
    <citation type="submission" date="2022-04" db="EMBL/GenBank/DDBJ databases">
        <title>Carnegiea gigantea Genome sequencing and assembly v2.</title>
        <authorList>
            <person name="Copetti D."/>
            <person name="Sanderson M.J."/>
            <person name="Burquez A."/>
            <person name="Wojciechowski M.F."/>
        </authorList>
    </citation>
    <scope>NUCLEOTIDE SEQUENCE</scope>
    <source>
        <strain evidence="3">SGP5-SGP5p</strain>
        <tissue evidence="3">Aerial part</tissue>
    </source>
</reference>
<accession>A0A9Q1QSS9</accession>
<keyword evidence="2" id="KW-0732">Signal</keyword>
<evidence type="ECO:0000313" key="4">
    <source>
        <dbReference type="Proteomes" id="UP001153076"/>
    </source>
</evidence>
<evidence type="ECO:0000313" key="3">
    <source>
        <dbReference type="EMBL" id="KAJ8450990.1"/>
    </source>
</evidence>
<gene>
    <name evidence="3" type="ORF">Cgig2_032615</name>
</gene>
<name>A0A9Q1QSS9_9CARY</name>
<feature type="signal peptide" evidence="2">
    <location>
        <begin position="1"/>
        <end position="21"/>
    </location>
</feature>
<dbReference type="OrthoDB" id="2012132at2759"/>
<dbReference type="PANTHER" id="PTHR31656">
    <property type="entry name" value="ROOT CAP DOMAIN-CONTAINING PROTEIN"/>
    <property type="match status" value="1"/>
</dbReference>
<protein>
    <recommendedName>
        <fullName evidence="5">Root cap</fullName>
    </recommendedName>
</protein>
<evidence type="ECO:0000256" key="1">
    <source>
        <dbReference type="SAM" id="MobiDB-lite"/>
    </source>
</evidence>
<dbReference type="PRINTS" id="PR01217">
    <property type="entry name" value="PRICHEXTENSN"/>
</dbReference>
<feature type="chain" id="PRO_5040152684" description="Root cap" evidence="2">
    <location>
        <begin position="22"/>
        <end position="501"/>
    </location>
</feature>
<dbReference type="Proteomes" id="UP001153076">
    <property type="component" value="Unassembled WGS sequence"/>
</dbReference>
<feature type="region of interest" description="Disordered" evidence="1">
    <location>
        <begin position="72"/>
        <end position="208"/>
    </location>
</feature>
<evidence type="ECO:0008006" key="5">
    <source>
        <dbReference type="Google" id="ProtNLM"/>
    </source>
</evidence>
<feature type="compositionally biased region" description="Pro residues" evidence="1">
    <location>
        <begin position="97"/>
        <end position="172"/>
    </location>
</feature>
<organism evidence="3 4">
    <name type="scientific">Carnegiea gigantea</name>
    <dbReference type="NCBI Taxonomy" id="171969"/>
    <lineage>
        <taxon>Eukaryota</taxon>
        <taxon>Viridiplantae</taxon>
        <taxon>Streptophyta</taxon>
        <taxon>Embryophyta</taxon>
        <taxon>Tracheophyta</taxon>
        <taxon>Spermatophyta</taxon>
        <taxon>Magnoliopsida</taxon>
        <taxon>eudicotyledons</taxon>
        <taxon>Gunneridae</taxon>
        <taxon>Pentapetalae</taxon>
        <taxon>Caryophyllales</taxon>
        <taxon>Cactineae</taxon>
        <taxon>Cactaceae</taxon>
        <taxon>Cactoideae</taxon>
        <taxon>Echinocereeae</taxon>
        <taxon>Carnegiea</taxon>
    </lineage>
</organism>
<keyword evidence="4" id="KW-1185">Reference proteome</keyword>
<dbReference type="EMBL" id="JAKOGI010000012">
    <property type="protein sequence ID" value="KAJ8450990.1"/>
    <property type="molecule type" value="Genomic_DNA"/>
</dbReference>
<feature type="compositionally biased region" description="Pro residues" evidence="1">
    <location>
        <begin position="180"/>
        <end position="199"/>
    </location>
</feature>
<comment type="caution">
    <text evidence="3">The sequence shown here is derived from an EMBL/GenBank/DDBJ whole genome shotgun (WGS) entry which is preliminary data.</text>
</comment>